<feature type="transmembrane region" description="Helical" evidence="1">
    <location>
        <begin position="154"/>
        <end position="172"/>
    </location>
</feature>
<feature type="transmembrane region" description="Helical" evidence="1">
    <location>
        <begin position="221"/>
        <end position="238"/>
    </location>
</feature>
<feature type="transmembrane region" description="Helical" evidence="1">
    <location>
        <begin position="297"/>
        <end position="320"/>
    </location>
</feature>
<keyword evidence="3" id="KW-0808">Transferase</keyword>
<organism evidence="3 4">
    <name type="scientific">Mycolicibacterium crocinum</name>
    <dbReference type="NCBI Taxonomy" id="388459"/>
    <lineage>
        <taxon>Bacteria</taxon>
        <taxon>Bacillati</taxon>
        <taxon>Actinomycetota</taxon>
        <taxon>Actinomycetes</taxon>
        <taxon>Mycobacteriales</taxon>
        <taxon>Mycobacteriaceae</taxon>
        <taxon>Mycolicibacterium</taxon>
    </lineage>
</organism>
<dbReference type="Pfam" id="PF13231">
    <property type="entry name" value="PMT_2"/>
    <property type="match status" value="1"/>
</dbReference>
<evidence type="ECO:0000259" key="2">
    <source>
        <dbReference type="Pfam" id="PF13231"/>
    </source>
</evidence>
<feature type="transmembrane region" description="Helical" evidence="1">
    <location>
        <begin position="341"/>
        <end position="359"/>
    </location>
</feature>
<accession>A0ABY3TRP9</accession>
<proteinExistence type="predicted"/>
<keyword evidence="1" id="KW-0472">Membrane</keyword>
<gene>
    <name evidence="3" type="ORF">MI149_14045</name>
</gene>
<name>A0ABY3TRP9_9MYCO</name>
<keyword evidence="1" id="KW-1133">Transmembrane helix</keyword>
<evidence type="ECO:0000313" key="4">
    <source>
        <dbReference type="Proteomes" id="UP001055337"/>
    </source>
</evidence>
<protein>
    <submittedName>
        <fullName evidence="3">Glycosyltransferase family 39 protein</fullName>
        <ecNumber evidence="3">2.4.-.-</ecNumber>
    </submittedName>
</protein>
<dbReference type="InterPro" id="IPR038731">
    <property type="entry name" value="RgtA/B/C-like"/>
</dbReference>
<dbReference type="EC" id="2.4.-.-" evidence="3"/>
<dbReference type="RefSeq" id="WP_240180192.1">
    <property type="nucleotide sequence ID" value="NZ_JACKTV010000020.1"/>
</dbReference>
<keyword evidence="4" id="KW-1185">Reference proteome</keyword>
<keyword evidence="1" id="KW-0812">Transmembrane</keyword>
<feature type="transmembrane region" description="Helical" evidence="1">
    <location>
        <begin position="123"/>
        <end position="142"/>
    </location>
</feature>
<feature type="transmembrane region" description="Helical" evidence="1">
    <location>
        <begin position="365"/>
        <end position="382"/>
    </location>
</feature>
<feature type="transmembrane region" description="Helical" evidence="1">
    <location>
        <begin position="199"/>
        <end position="214"/>
    </location>
</feature>
<evidence type="ECO:0000256" key="1">
    <source>
        <dbReference type="SAM" id="Phobius"/>
    </source>
</evidence>
<evidence type="ECO:0000313" key="3">
    <source>
        <dbReference type="EMBL" id="ULN44086.1"/>
    </source>
</evidence>
<feature type="transmembrane region" description="Helical" evidence="1">
    <location>
        <begin position="177"/>
        <end position="193"/>
    </location>
</feature>
<dbReference type="Proteomes" id="UP001055337">
    <property type="component" value="Chromosome"/>
</dbReference>
<dbReference type="GO" id="GO:0016757">
    <property type="term" value="F:glycosyltransferase activity"/>
    <property type="evidence" value="ECO:0007669"/>
    <property type="project" value="UniProtKB-KW"/>
</dbReference>
<feature type="domain" description="Glycosyltransferase RgtA/B/C/D-like" evidence="2">
    <location>
        <begin position="80"/>
        <end position="234"/>
    </location>
</feature>
<feature type="transmembrane region" description="Helical" evidence="1">
    <location>
        <begin position="402"/>
        <end position="423"/>
    </location>
</feature>
<feature type="transmembrane region" description="Helical" evidence="1">
    <location>
        <begin position="83"/>
        <end position="116"/>
    </location>
</feature>
<dbReference type="EMBL" id="CP092362">
    <property type="protein sequence ID" value="ULN44086.1"/>
    <property type="molecule type" value="Genomic_DNA"/>
</dbReference>
<keyword evidence="3" id="KW-0328">Glycosyltransferase</keyword>
<sequence>MLVLVAVAVLIYLPKLMAVVLVDHDDVISVVTATCNQGNFLNSPLKGHWADASQWQRYWQLSSHWCFGQIQSDMVHYDIHPPFYFWVLHVWFVLFGVSLVSGLVLNLVVVCLTAVIIYVTCRVLAVSSTLSFLATLAWTVSLPSRTAVSVIRQYSLFTMFTAALLLVAVLWLQKKQLRYLVALCVVLVVGVLTHFQFPIPAAVTIVLVAAILWRRRSLRELAQLGLAVVVAAVAFYVVEPSFMESVWRAREQAQSFTFPQLFQRAGAVIPTALQLFNPLDWSHPLPYGLLDWAQPQYVVINLLSIAIGVGTTYLVVRIVVRAIRSGPRGVDGWLTVQRLPICAGVLCLLTAFAMYVSFISPVQAIGLQYLYFVTPFLFVGVARMAQDGLDAQDSPGVRWQRLASALPAVLLVCAIVSSALFVVHRSEFEPLRDIARADALIVDSDHFGVLPAILWHADPRTKVFAASQDVILANRPDAGPAVAAREFYYVSSTAYENTRAKQEQILHWLRGLGHGDGATVRQGVVPLIPLGGDIYRFTR</sequence>
<reference evidence="3" key="1">
    <citation type="submission" date="2022-08" db="EMBL/GenBank/DDBJ databases">
        <title>Whole genome sequencing of non-tuberculosis mycobacteria type-strains.</title>
        <authorList>
            <person name="Igarashi Y."/>
            <person name="Osugi A."/>
            <person name="Mitarai S."/>
        </authorList>
    </citation>
    <scope>NUCLEOTIDE SEQUENCE</scope>
    <source>
        <strain evidence="3">JCM 16369</strain>
    </source>
</reference>